<keyword evidence="2" id="KW-1185">Reference proteome</keyword>
<dbReference type="AlphaFoldDB" id="A0A4C1WN99"/>
<reference evidence="1 2" key="1">
    <citation type="journal article" date="2019" name="Commun. Biol.">
        <title>The bagworm genome reveals a unique fibroin gene that provides high tensile strength.</title>
        <authorList>
            <person name="Kono N."/>
            <person name="Nakamura H."/>
            <person name="Ohtoshi R."/>
            <person name="Tomita M."/>
            <person name="Numata K."/>
            <person name="Arakawa K."/>
        </authorList>
    </citation>
    <scope>NUCLEOTIDE SEQUENCE [LARGE SCALE GENOMIC DNA]</scope>
</reference>
<organism evidence="1 2">
    <name type="scientific">Eumeta variegata</name>
    <name type="common">Bagworm moth</name>
    <name type="synonym">Eumeta japonica</name>
    <dbReference type="NCBI Taxonomy" id="151549"/>
    <lineage>
        <taxon>Eukaryota</taxon>
        <taxon>Metazoa</taxon>
        <taxon>Ecdysozoa</taxon>
        <taxon>Arthropoda</taxon>
        <taxon>Hexapoda</taxon>
        <taxon>Insecta</taxon>
        <taxon>Pterygota</taxon>
        <taxon>Neoptera</taxon>
        <taxon>Endopterygota</taxon>
        <taxon>Lepidoptera</taxon>
        <taxon>Glossata</taxon>
        <taxon>Ditrysia</taxon>
        <taxon>Tineoidea</taxon>
        <taxon>Psychidae</taxon>
        <taxon>Oiketicinae</taxon>
        <taxon>Eumeta</taxon>
    </lineage>
</organism>
<name>A0A4C1WN99_EUMVA</name>
<gene>
    <name evidence="1" type="ORF">EVAR_45831_1</name>
</gene>
<accession>A0A4C1WN99</accession>
<protein>
    <submittedName>
        <fullName evidence="1">Uncharacterized protein</fullName>
    </submittedName>
</protein>
<dbReference type="Proteomes" id="UP000299102">
    <property type="component" value="Unassembled WGS sequence"/>
</dbReference>
<evidence type="ECO:0000313" key="2">
    <source>
        <dbReference type="Proteomes" id="UP000299102"/>
    </source>
</evidence>
<evidence type="ECO:0000313" key="1">
    <source>
        <dbReference type="EMBL" id="GBP51982.1"/>
    </source>
</evidence>
<dbReference type="EMBL" id="BGZK01000593">
    <property type="protein sequence ID" value="GBP51982.1"/>
    <property type="molecule type" value="Genomic_DNA"/>
</dbReference>
<sequence length="97" mass="11351">MTVGRRREDFRPAGLRAITARQRTFIADRSLFFALYRPKVERVPCRRRPTQRSGSGAASSPRYAVRWLDPKYPTPFAPRDSLAGDRLNKEFRFGYRM</sequence>
<proteinExistence type="predicted"/>
<comment type="caution">
    <text evidence="1">The sequence shown here is derived from an EMBL/GenBank/DDBJ whole genome shotgun (WGS) entry which is preliminary data.</text>
</comment>